<keyword evidence="2" id="KW-0548">Nucleotidyltransferase</keyword>
<dbReference type="Pfam" id="PF21368">
    <property type="entry name" value="AI2M-like_HNH"/>
    <property type="match status" value="1"/>
</dbReference>
<dbReference type="CDD" id="cd01651">
    <property type="entry name" value="RT_G2_intron"/>
    <property type="match status" value="1"/>
</dbReference>
<proteinExistence type="predicted"/>
<comment type="caution">
    <text evidence="2">The sequence shown here is derived from an EMBL/GenBank/DDBJ whole genome shotgun (WGS) entry which is preliminary data.</text>
</comment>
<dbReference type="Pfam" id="PF01348">
    <property type="entry name" value="Intron_maturas2"/>
    <property type="match status" value="1"/>
</dbReference>
<dbReference type="SUPFAM" id="SSF56672">
    <property type="entry name" value="DNA/RNA polymerases"/>
    <property type="match status" value="1"/>
</dbReference>
<keyword evidence="2" id="KW-0808">Transferase</keyword>
<evidence type="ECO:0000313" key="3">
    <source>
        <dbReference type="Proteomes" id="UP001501009"/>
    </source>
</evidence>
<dbReference type="InterPro" id="IPR043502">
    <property type="entry name" value="DNA/RNA_pol_sf"/>
</dbReference>
<evidence type="ECO:0000313" key="2">
    <source>
        <dbReference type="EMBL" id="GAA3835981.1"/>
    </source>
</evidence>
<dbReference type="InterPro" id="IPR024937">
    <property type="entry name" value="Domain_X"/>
</dbReference>
<dbReference type="RefSeq" id="WP_275781978.1">
    <property type="nucleotide sequence ID" value="NZ_BAABDE010000032.1"/>
</dbReference>
<sequence length="593" mass="67511">MQNAQTVLDILRKRGREGLPLDRLYRQLFNPQLFLLAYGRIYSNHGSMTPGATEETVDGMSLGKIEQIIDALRHERYIFSPARRTFIPKKNGTLRPLGLPSWSDKLVAEVVRMLLDAYYDVQFSDHSHGFRPGRGCHTALREVAETWKGTHWFIEGDIADCFGSLDFTVMLTALGENIHDGRFLALIHKMLTAGYLQDWEWHATLSGAPQGGIASPVLSNIYLHRLDEFVETVLVPEYTRGKSRAANPAYRKLDSPIAQAKQSGDHLTLRKLRQRRRRIPYGNPQDPGYRRLRYVRYCDDFLLGFSGPITEAEEIKKRIRQFLKGELKLELSEAKTLITHARKGARFLGYHIVAQHANDQITRQNRAVNGVIGLRVPVDVLTTKCAQYMERGKPASQTRLLHRSDYNIMARFGAEYRGMVQYYLLASNVHWLNRLHWVMQTSLLKTLAHKHNSKVIKMSRKYKVKIETPEGLRTCLQACVERGPRRNPLVATFGGIPLKRQRTAKIIDRRPVRSTPTGSELIRRLRHGECELCGSADKIQVHHVRKLADLQCSEGPQQPAWAVFMAKKRRKTLVVCAPCHDAIHAGPPATITA</sequence>
<dbReference type="InterPro" id="IPR049030">
    <property type="entry name" value="AI2M-like_HNH"/>
</dbReference>
<keyword evidence="2" id="KW-0695">RNA-directed DNA polymerase</keyword>
<dbReference type="Pfam" id="PF00078">
    <property type="entry name" value="RVT_1"/>
    <property type="match status" value="1"/>
</dbReference>
<reference evidence="3" key="1">
    <citation type="journal article" date="2019" name="Int. J. Syst. Evol. Microbiol.">
        <title>The Global Catalogue of Microorganisms (GCM) 10K type strain sequencing project: providing services to taxonomists for standard genome sequencing and annotation.</title>
        <authorList>
            <consortium name="The Broad Institute Genomics Platform"/>
            <consortium name="The Broad Institute Genome Sequencing Center for Infectious Disease"/>
            <person name="Wu L."/>
            <person name="Ma J."/>
        </authorList>
    </citation>
    <scope>NUCLEOTIDE SEQUENCE [LARGE SCALE GENOMIC DNA]</scope>
    <source>
        <strain evidence="3">JCM 17138</strain>
    </source>
</reference>
<dbReference type="EMBL" id="BAABDE010000032">
    <property type="protein sequence ID" value="GAA3835981.1"/>
    <property type="molecule type" value="Genomic_DNA"/>
</dbReference>
<evidence type="ECO:0000259" key="1">
    <source>
        <dbReference type="PROSITE" id="PS50878"/>
    </source>
</evidence>
<dbReference type="Proteomes" id="UP001501009">
    <property type="component" value="Unassembled WGS sequence"/>
</dbReference>
<accession>A0ABP7J7H1</accession>
<dbReference type="PANTHER" id="PTHR34047:SF8">
    <property type="entry name" value="PROTEIN YKFC"/>
    <property type="match status" value="1"/>
</dbReference>
<dbReference type="GO" id="GO:0003964">
    <property type="term" value="F:RNA-directed DNA polymerase activity"/>
    <property type="evidence" value="ECO:0007669"/>
    <property type="project" value="UniProtKB-KW"/>
</dbReference>
<name>A0ABP7J7H1_9ACTN</name>
<protein>
    <submittedName>
        <fullName evidence="2">Reverse transcriptase domain-containing protein</fullName>
    </submittedName>
</protein>
<organism evidence="2 3">
    <name type="scientific">Streptomyces coacervatus</name>
    <dbReference type="NCBI Taxonomy" id="647381"/>
    <lineage>
        <taxon>Bacteria</taxon>
        <taxon>Bacillati</taxon>
        <taxon>Actinomycetota</taxon>
        <taxon>Actinomycetes</taxon>
        <taxon>Kitasatosporales</taxon>
        <taxon>Streptomycetaceae</taxon>
        <taxon>Streptomyces</taxon>
    </lineage>
</organism>
<dbReference type="PROSITE" id="PS50878">
    <property type="entry name" value="RT_POL"/>
    <property type="match status" value="1"/>
</dbReference>
<dbReference type="PANTHER" id="PTHR34047">
    <property type="entry name" value="NUCLEAR INTRON MATURASE 1, MITOCHONDRIAL-RELATED"/>
    <property type="match status" value="1"/>
</dbReference>
<feature type="domain" description="Reverse transcriptase" evidence="1">
    <location>
        <begin position="68"/>
        <end position="352"/>
    </location>
</feature>
<dbReference type="InterPro" id="IPR000477">
    <property type="entry name" value="RT_dom"/>
</dbReference>
<keyword evidence="3" id="KW-1185">Reference proteome</keyword>
<gene>
    <name evidence="2" type="ORF">GCM10022403_080800</name>
</gene>
<dbReference type="InterPro" id="IPR051083">
    <property type="entry name" value="GrpII_Intron_Splice-Mob/Def"/>
</dbReference>